<evidence type="ECO:0000313" key="3">
    <source>
        <dbReference type="EMBL" id="KAK9886090.1"/>
    </source>
</evidence>
<gene>
    <name evidence="3" type="ORF">WA026_014876</name>
    <name evidence="2" type="ORF">WA026_022495</name>
</gene>
<proteinExistence type="predicted"/>
<accession>A0AAW1TYI1</accession>
<dbReference type="AlphaFoldDB" id="A0AAW1TYI1"/>
<evidence type="ECO:0000313" key="2">
    <source>
        <dbReference type="EMBL" id="KAK9873427.1"/>
    </source>
</evidence>
<dbReference type="EMBL" id="JARQZJ010000098">
    <property type="protein sequence ID" value="KAK9886090.1"/>
    <property type="molecule type" value="Genomic_DNA"/>
</dbReference>
<sequence length="175" mass="18700">MHNTNGKLARSLTASSLGQHGSQELGRNIILIRSSKTSNPGQILLRTTEPLRTSKTNLVLEDDSGIQSKHRHFFIQQNDVTKGLFVQSVKRLTSETPILLLGGGEGSNGHILIQTTQASGDDSSLNEHSTTEEPSSSDNILVQALEGLSDHEVNASSNICNVKSVSMPIGSGESI</sequence>
<feature type="region of interest" description="Disordered" evidence="1">
    <location>
        <begin position="118"/>
        <end position="138"/>
    </location>
</feature>
<dbReference type="Proteomes" id="UP001431783">
    <property type="component" value="Unassembled WGS sequence"/>
</dbReference>
<feature type="region of interest" description="Disordered" evidence="1">
    <location>
        <begin position="1"/>
        <end position="20"/>
    </location>
</feature>
<reference evidence="2 4" key="1">
    <citation type="submission" date="2023-03" db="EMBL/GenBank/DDBJ databases">
        <title>Genome insight into feeding habits of ladybird beetles.</title>
        <authorList>
            <person name="Li H.-S."/>
            <person name="Huang Y.-H."/>
            <person name="Pang H."/>
        </authorList>
    </citation>
    <scope>NUCLEOTIDE SEQUENCE [LARGE SCALE GENOMIC DNA]</scope>
    <source>
        <strain evidence="2">SYSU_2023b</strain>
        <tissue evidence="2">Whole body</tissue>
    </source>
</reference>
<evidence type="ECO:0000256" key="1">
    <source>
        <dbReference type="SAM" id="MobiDB-lite"/>
    </source>
</evidence>
<comment type="caution">
    <text evidence="2">The sequence shown here is derived from an EMBL/GenBank/DDBJ whole genome shotgun (WGS) entry which is preliminary data.</text>
</comment>
<protein>
    <submittedName>
        <fullName evidence="2">Uncharacterized protein</fullName>
    </submittedName>
</protein>
<dbReference type="EMBL" id="JARQZJ010000019">
    <property type="protein sequence ID" value="KAK9873427.1"/>
    <property type="molecule type" value="Genomic_DNA"/>
</dbReference>
<name>A0AAW1TYI1_9CUCU</name>
<evidence type="ECO:0000313" key="4">
    <source>
        <dbReference type="Proteomes" id="UP001431783"/>
    </source>
</evidence>
<organism evidence="2 4">
    <name type="scientific">Henosepilachna vigintioctopunctata</name>
    <dbReference type="NCBI Taxonomy" id="420089"/>
    <lineage>
        <taxon>Eukaryota</taxon>
        <taxon>Metazoa</taxon>
        <taxon>Ecdysozoa</taxon>
        <taxon>Arthropoda</taxon>
        <taxon>Hexapoda</taxon>
        <taxon>Insecta</taxon>
        <taxon>Pterygota</taxon>
        <taxon>Neoptera</taxon>
        <taxon>Endopterygota</taxon>
        <taxon>Coleoptera</taxon>
        <taxon>Polyphaga</taxon>
        <taxon>Cucujiformia</taxon>
        <taxon>Coccinelloidea</taxon>
        <taxon>Coccinellidae</taxon>
        <taxon>Epilachninae</taxon>
        <taxon>Epilachnini</taxon>
        <taxon>Henosepilachna</taxon>
    </lineage>
</organism>
<keyword evidence="4" id="KW-1185">Reference proteome</keyword>